<dbReference type="AlphaFoldDB" id="A0A9P5V806"/>
<proteinExistence type="predicted"/>
<organism evidence="2 3">
    <name type="scientific">Linnemannia schmuckeri</name>
    <dbReference type="NCBI Taxonomy" id="64567"/>
    <lineage>
        <taxon>Eukaryota</taxon>
        <taxon>Fungi</taxon>
        <taxon>Fungi incertae sedis</taxon>
        <taxon>Mucoromycota</taxon>
        <taxon>Mortierellomycotina</taxon>
        <taxon>Mortierellomycetes</taxon>
        <taxon>Mortierellales</taxon>
        <taxon>Mortierellaceae</taxon>
        <taxon>Linnemannia</taxon>
    </lineage>
</organism>
<keyword evidence="3" id="KW-1185">Reference proteome</keyword>
<protein>
    <submittedName>
        <fullName evidence="2">Uncharacterized protein</fullName>
    </submittedName>
</protein>
<dbReference type="OrthoDB" id="2420459at2759"/>
<comment type="caution">
    <text evidence="2">The sequence shown here is derived from an EMBL/GenBank/DDBJ whole genome shotgun (WGS) entry which is preliminary data.</text>
</comment>
<sequence length="231" mass="24595">MLRPVLPPSQAVQMIQATGAAETAKTTEAAEATGAAEVAVATVHATDEWCNYDRRIHYLPEMAKNGLSYDGVTCPKTSPKVVPIMLVGTGGLCLGLRMGGSLKLGGGRITEQHRQSCPVLMTRCIKTVRAHGAVEYVSGDCESVQSSHTIRGRDDNAAVAIIIAGYSNLTSREKLKSGERGTLLPFEPRHRPKIANPTPSTSDSTGSNSHSEGIRSELSRTSSRCPEGPRL</sequence>
<accession>A0A9P5V806</accession>
<evidence type="ECO:0000256" key="1">
    <source>
        <dbReference type="SAM" id="MobiDB-lite"/>
    </source>
</evidence>
<feature type="region of interest" description="Disordered" evidence="1">
    <location>
        <begin position="177"/>
        <end position="231"/>
    </location>
</feature>
<evidence type="ECO:0000313" key="2">
    <source>
        <dbReference type="EMBL" id="KAF9146145.1"/>
    </source>
</evidence>
<gene>
    <name evidence="2" type="ORF">BG015_011688</name>
</gene>
<dbReference type="EMBL" id="JAAAUQ010000920">
    <property type="protein sequence ID" value="KAF9146145.1"/>
    <property type="molecule type" value="Genomic_DNA"/>
</dbReference>
<feature type="compositionally biased region" description="Low complexity" evidence="1">
    <location>
        <begin position="198"/>
        <end position="211"/>
    </location>
</feature>
<name>A0A9P5V806_9FUNG</name>
<reference evidence="2" key="1">
    <citation type="journal article" date="2020" name="Fungal Divers.">
        <title>Resolving the Mortierellaceae phylogeny through synthesis of multi-gene phylogenetics and phylogenomics.</title>
        <authorList>
            <person name="Vandepol N."/>
            <person name="Liber J."/>
            <person name="Desiro A."/>
            <person name="Na H."/>
            <person name="Kennedy M."/>
            <person name="Barry K."/>
            <person name="Grigoriev I.V."/>
            <person name="Miller A.N."/>
            <person name="O'Donnell K."/>
            <person name="Stajich J.E."/>
            <person name="Bonito G."/>
        </authorList>
    </citation>
    <scope>NUCLEOTIDE SEQUENCE</scope>
    <source>
        <strain evidence="2">NRRL 6426</strain>
    </source>
</reference>
<dbReference type="Proteomes" id="UP000748756">
    <property type="component" value="Unassembled WGS sequence"/>
</dbReference>
<evidence type="ECO:0000313" key="3">
    <source>
        <dbReference type="Proteomes" id="UP000748756"/>
    </source>
</evidence>